<dbReference type="InterPro" id="IPR041464">
    <property type="entry name" value="TubC_N"/>
</dbReference>
<dbReference type="Gene3D" id="3.30.559.30">
    <property type="entry name" value="Nonribosomal peptide synthetase, condensation domain"/>
    <property type="match status" value="1"/>
</dbReference>
<feature type="domain" description="TubC N-terminal docking" evidence="2">
    <location>
        <begin position="3"/>
        <end position="53"/>
    </location>
</feature>
<dbReference type="RefSeq" id="WP_404559218.1">
    <property type="nucleotide sequence ID" value="NZ_JADIKI010000010.1"/>
</dbReference>
<dbReference type="InterPro" id="IPR044894">
    <property type="entry name" value="TubC_N_sf"/>
</dbReference>
<dbReference type="InterPro" id="IPR023213">
    <property type="entry name" value="CAT-like_dom_sf"/>
</dbReference>
<accession>A0ABW8IDV1</accession>
<dbReference type="CDD" id="cd19544">
    <property type="entry name" value="E-C_NRPS"/>
    <property type="match status" value="1"/>
</dbReference>
<dbReference type="Pfam" id="PF00668">
    <property type="entry name" value="Condensation"/>
    <property type="match status" value="1"/>
</dbReference>
<dbReference type="SUPFAM" id="SSF52777">
    <property type="entry name" value="CoA-dependent acyltransferases"/>
    <property type="match status" value="2"/>
</dbReference>
<feature type="domain" description="Condensation" evidence="1">
    <location>
        <begin position="112"/>
        <end position="552"/>
    </location>
</feature>
<feature type="non-terminal residue" evidence="3">
    <location>
        <position position="552"/>
    </location>
</feature>
<evidence type="ECO:0000313" key="3">
    <source>
        <dbReference type="EMBL" id="MFK2852989.1"/>
    </source>
</evidence>
<proteinExistence type="predicted"/>
<keyword evidence="4" id="KW-1185">Reference proteome</keyword>
<evidence type="ECO:0000259" key="1">
    <source>
        <dbReference type="Pfam" id="PF00668"/>
    </source>
</evidence>
<evidence type="ECO:0000313" key="4">
    <source>
        <dbReference type="Proteomes" id="UP001620409"/>
    </source>
</evidence>
<dbReference type="Gene3D" id="1.10.10.1830">
    <property type="entry name" value="Non-ribosomal peptide synthase, adenylation domain"/>
    <property type="match status" value="1"/>
</dbReference>
<reference evidence="3 4" key="1">
    <citation type="submission" date="2020-10" db="EMBL/GenBank/DDBJ databases">
        <title>Phylogeny of dyella-like bacteria.</title>
        <authorList>
            <person name="Fu J."/>
        </authorList>
    </citation>
    <scope>NUCLEOTIDE SEQUENCE [LARGE SCALE GENOMIC DNA]</scope>
    <source>
        <strain evidence="3 4">DHG40</strain>
    </source>
</reference>
<dbReference type="PANTHER" id="PTHR45527:SF1">
    <property type="entry name" value="FATTY ACID SYNTHASE"/>
    <property type="match status" value="1"/>
</dbReference>
<dbReference type="EMBL" id="JADIKI010000010">
    <property type="protein sequence ID" value="MFK2852989.1"/>
    <property type="molecule type" value="Genomic_DNA"/>
</dbReference>
<dbReference type="PANTHER" id="PTHR45527">
    <property type="entry name" value="NONRIBOSOMAL PEPTIDE SYNTHETASE"/>
    <property type="match status" value="1"/>
</dbReference>
<dbReference type="Pfam" id="PF18563">
    <property type="entry name" value="TubC_N"/>
    <property type="match status" value="1"/>
</dbReference>
<evidence type="ECO:0008006" key="5">
    <source>
        <dbReference type="Google" id="ProtNLM"/>
    </source>
</evidence>
<comment type="caution">
    <text evidence="3">The sequence shown here is derived from an EMBL/GenBank/DDBJ whole genome shotgun (WGS) entry which is preliminary data.</text>
</comment>
<organism evidence="3 4">
    <name type="scientific">Dyella humi</name>
    <dbReference type="NCBI Taxonomy" id="1770547"/>
    <lineage>
        <taxon>Bacteria</taxon>
        <taxon>Pseudomonadati</taxon>
        <taxon>Pseudomonadota</taxon>
        <taxon>Gammaproteobacteria</taxon>
        <taxon>Lysobacterales</taxon>
        <taxon>Rhodanobacteraceae</taxon>
        <taxon>Dyella</taxon>
    </lineage>
</organism>
<evidence type="ECO:0000259" key="2">
    <source>
        <dbReference type="Pfam" id="PF18563"/>
    </source>
</evidence>
<dbReference type="Proteomes" id="UP001620409">
    <property type="component" value="Unassembled WGS sequence"/>
</dbReference>
<sequence>MDIETLIRTLENNNISIWSEQDKLSVSVPNGGLSDSLRASIREHKAELLKRLKSGRLLSRDSGHTPQISVPPNLIYPDSATITPDMLPLIALSQADIDRIVGLVPGGVANIQDIYALSPLQDGILFHHLLTTVGDPYLMVSQIAFADRTMLDRFLDALQQVVDRHDILRTALAWEGLSEPAQVVWRHAQLSVTEVSLDPGTASEQLARRFNPRHTRIDLTQAPLLRFFIAQEPDSSRWMMLYLQHHVICDNITSEMLQDEVAAILSGRRDTLAPSQPFRNLVAQARFGAGADVQESFFRRMLGDIDEPTLPFGLSDVHRDGQGIAEYRRMLPQALNDRLRHHARRLGVSLTSLCHLAFGQVLARCSGRETVVFGTVLFGRMHTGEGADRAIGPFINTLPLRLDLDDTPLEQSVRQAHQRLAELLQHEHASLALAQRCSSVAAPMPLFSVLLNYRHSRLAGIGTQDTSNHSVQGIEFLGGHAARNNYPCDLSVDDYNHALALTLRVVDSLSPERVCDLMQCALESLVQALDDVPAMPVRQLEVLPAAERELLL</sequence>
<dbReference type="InterPro" id="IPR001242">
    <property type="entry name" value="Condensation_dom"/>
</dbReference>
<gene>
    <name evidence="3" type="ORF">ISP18_00060</name>
</gene>
<dbReference type="Gene3D" id="3.30.559.10">
    <property type="entry name" value="Chloramphenicol acetyltransferase-like domain"/>
    <property type="match status" value="1"/>
</dbReference>
<protein>
    <recommendedName>
        <fullName evidence="5">Non-ribosomal peptide synthetase</fullName>
    </recommendedName>
</protein>
<name>A0ABW8IDV1_9GAMM</name>